<feature type="compositionally biased region" description="Acidic residues" evidence="4">
    <location>
        <begin position="612"/>
        <end position="626"/>
    </location>
</feature>
<dbReference type="InterPro" id="IPR011990">
    <property type="entry name" value="TPR-like_helical_dom_sf"/>
</dbReference>
<dbReference type="Gene3D" id="2.130.10.10">
    <property type="entry name" value="YVTN repeat-like/Quinoprotein amine dehydrogenase"/>
    <property type="match status" value="1"/>
</dbReference>
<comment type="caution">
    <text evidence="6">The sequence shown here is derived from an EMBL/GenBank/DDBJ whole genome shotgun (WGS) entry which is preliminary data.</text>
</comment>
<feature type="compositionally biased region" description="Basic and acidic residues" evidence="4">
    <location>
        <begin position="596"/>
        <end position="607"/>
    </location>
</feature>
<feature type="compositionally biased region" description="Low complexity" evidence="4">
    <location>
        <begin position="120"/>
        <end position="129"/>
    </location>
</feature>
<dbReference type="RefSeq" id="XP_049178747.1">
    <property type="nucleotide sequence ID" value="XM_049325673.1"/>
</dbReference>
<feature type="compositionally biased region" description="Basic and acidic residues" evidence="4">
    <location>
        <begin position="75"/>
        <end position="84"/>
    </location>
</feature>
<evidence type="ECO:0000256" key="3">
    <source>
        <dbReference type="PROSITE-ProRule" id="PRU01006"/>
    </source>
</evidence>
<evidence type="ECO:0000313" key="6">
    <source>
        <dbReference type="EMBL" id="KAI3403000.2"/>
    </source>
</evidence>
<gene>
    <name evidence="6" type="ORF">KGF56_004253</name>
</gene>
<dbReference type="PROSITE" id="PS50236">
    <property type="entry name" value="CHCR"/>
    <property type="match status" value="1"/>
</dbReference>
<feature type="region of interest" description="Disordered" evidence="4">
    <location>
        <begin position="1"/>
        <end position="140"/>
    </location>
</feature>
<feature type="region of interest" description="Disordered" evidence="4">
    <location>
        <begin position="582"/>
        <end position="632"/>
    </location>
</feature>
<evidence type="ECO:0000256" key="4">
    <source>
        <dbReference type="SAM" id="MobiDB-lite"/>
    </source>
</evidence>
<evidence type="ECO:0000313" key="7">
    <source>
        <dbReference type="Proteomes" id="UP001202479"/>
    </source>
</evidence>
<dbReference type="PANTHER" id="PTHR12616:SF1">
    <property type="entry name" value="VACUOLAR PROTEIN SORTING-ASSOCIATED PROTEIN 41 HOMOLOG"/>
    <property type="match status" value="1"/>
</dbReference>
<feature type="compositionally biased region" description="Low complexity" evidence="4">
    <location>
        <begin position="367"/>
        <end position="389"/>
    </location>
</feature>
<sequence>MSEENSEFFVDKQRSGYEPEVELSSSHDEEEAELSNRTGEDWNDNDNNSGSKNNKSPKLNRGQELDTSELGLEITKNEQVHRETILQGTNNDDDDDNDDDDNDDDDNDDDDDDDDDDIVSTSSSDSLTSSEDETEPPRLKYSRITKLPSNFFHKDPISTSLFSENYFIFATHSGMIYICKPDFEPIRTLKAHRASVLSLYTDGKFFASASMDGTVLIGSITDVDDIIAYDFHRPVHCIILLENYASKRSFITGGMSGEIIFSTKGWLGKKTDYIYAKGTESSGPIVGLYNIGDDLIIWMNDEGIHIFQLSNRKLIKILEKPKDSPRSDLYWPKLIVEDPDRVVIVWSNYIWSLRVSIRQKDEKEGESLSSSSAAGAVQPLPPLQQQQQQSSAMSRILPSTASISFRSVQEKKIEIEHIFKLEDLICGIASFKDDLWMILTYIPPTPTQGKPLYHNPEIKLINSMTGEVEFEQELGLRDVANLGLNDFKLGFHNETVAKYYIISAKDGVIAEEYQLDDRLQWYLDKENYFKAWELGQHLVSPEKCLSYGVQYVDLLIKDNEWMKAGDFLIDLLPFRESYREDGLSMGSDKEGEEAEDIVKEKNKEKDQQQQQQEEEEEEGKENDDENENAKGGKEWINQWESWAYIFIDSGHIKELTKVIPQSQLLSTEIFTKILMYWTNTDLKKTCALINEWDLQLYDLEFIQAKLESRASQYHDGHGDGSNDDDDDDDAVVVVDRDLEECLVSLYEKSMQYYKAIPHLVNLKDKHIVSYLDKNHILSKFISQLPKYIELALGDKTDIKNLYILPINNQSRPEALDEQEAIIQQLQPKLTPIVNVLINHRLEISPHEIVSLFKESKLPIMNYLYLAKLKTVDELQIQDFGNEMVELYANFNRSLLFPYLSHNENYNVDEAIEVCQSKELYSELIYLLGKIGENKKAINLVIHKLNDAKLVIEFASRLKDQDTWNMVLLESMSRPHFIKQLITQCDADESLGQFYNPITILSKMDKLETSDDESLMRLLKNSIVEFDSRNQLNKLINQILLNMILKQSCGIAHFLKSSLLKGIEVEFEEEALDRKEWDEIIQKYEPIVL</sequence>
<dbReference type="GO" id="GO:0006623">
    <property type="term" value="P:protein targeting to vacuole"/>
    <property type="evidence" value="ECO:0007669"/>
    <property type="project" value="InterPro"/>
</dbReference>
<dbReference type="Gene3D" id="1.25.40.10">
    <property type="entry name" value="Tetratricopeptide repeat domain"/>
    <property type="match status" value="1"/>
</dbReference>
<organism evidence="6 7">
    <name type="scientific">Candida oxycetoniae</name>
    <dbReference type="NCBI Taxonomy" id="497107"/>
    <lineage>
        <taxon>Eukaryota</taxon>
        <taxon>Fungi</taxon>
        <taxon>Dikarya</taxon>
        <taxon>Ascomycota</taxon>
        <taxon>Saccharomycotina</taxon>
        <taxon>Pichiomycetes</taxon>
        <taxon>Debaryomycetaceae</taxon>
        <taxon>Candida/Lodderomyces clade</taxon>
        <taxon>Candida</taxon>
    </lineage>
</organism>
<dbReference type="InterPro" id="IPR015943">
    <property type="entry name" value="WD40/YVTN_repeat-like_dom_sf"/>
</dbReference>
<dbReference type="InterPro" id="IPR057780">
    <property type="entry name" value="Beta-prop_Vps41"/>
</dbReference>
<keyword evidence="1" id="KW-0813">Transport</keyword>
<dbReference type="GO" id="GO:0098588">
    <property type="term" value="C:bounding membrane of organelle"/>
    <property type="evidence" value="ECO:0007669"/>
    <property type="project" value="UniProtKB-ARBA"/>
</dbReference>
<proteinExistence type="predicted"/>
<dbReference type="SMART" id="SM00299">
    <property type="entry name" value="CLH"/>
    <property type="match status" value="1"/>
</dbReference>
<feature type="compositionally biased region" description="Acidic residues" evidence="4">
    <location>
        <begin position="91"/>
        <end position="118"/>
    </location>
</feature>
<feature type="domain" description="Vps41 beta-propeller" evidence="5">
    <location>
        <begin position="139"/>
        <end position="512"/>
    </location>
</feature>
<dbReference type="GO" id="GO:0034058">
    <property type="term" value="P:endosomal vesicle fusion"/>
    <property type="evidence" value="ECO:0007669"/>
    <property type="project" value="TreeGrafter"/>
</dbReference>
<dbReference type="InterPro" id="IPR036322">
    <property type="entry name" value="WD40_repeat_dom_sf"/>
</dbReference>
<dbReference type="Pfam" id="PF23411">
    <property type="entry name" value="Beta-prop_Vps41"/>
    <property type="match status" value="1"/>
</dbReference>
<name>A0AAI9SU97_9ASCO</name>
<feature type="region of interest" description="Disordered" evidence="4">
    <location>
        <begin position="366"/>
        <end position="391"/>
    </location>
</feature>
<protein>
    <submittedName>
        <fullName evidence="6">VPS41</fullName>
    </submittedName>
</protein>
<reference evidence="6" key="1">
    <citation type="journal article" date="2022" name="DNA Res.">
        <title>Genome analysis of five recently described species of the CUG-Ser clade uncovers Candida theae as a new hybrid lineage with pathogenic potential in the Candida parapsilosis species complex.</title>
        <authorList>
            <person name="Mixao V."/>
            <person name="Del Olmo V."/>
            <person name="Hegedusova E."/>
            <person name="Saus E."/>
            <person name="Pryszcz L."/>
            <person name="Cillingova A."/>
            <person name="Nosek J."/>
            <person name="Gabaldon T."/>
        </authorList>
    </citation>
    <scope>NUCLEOTIDE SEQUENCE</scope>
    <source>
        <strain evidence="6">CBS 10844</strain>
    </source>
</reference>
<dbReference type="PANTHER" id="PTHR12616">
    <property type="entry name" value="VACUOLAR PROTEIN SORTING VPS41"/>
    <property type="match status" value="1"/>
</dbReference>
<dbReference type="Proteomes" id="UP001202479">
    <property type="component" value="Unassembled WGS sequence"/>
</dbReference>
<dbReference type="GO" id="GO:0005770">
    <property type="term" value="C:late endosome"/>
    <property type="evidence" value="ECO:0007669"/>
    <property type="project" value="TreeGrafter"/>
</dbReference>
<dbReference type="EMBL" id="JAHUZD010000139">
    <property type="protein sequence ID" value="KAI3403000.2"/>
    <property type="molecule type" value="Genomic_DNA"/>
</dbReference>
<dbReference type="AlphaFoldDB" id="A0AAI9SU97"/>
<evidence type="ECO:0000256" key="2">
    <source>
        <dbReference type="ARBA" id="ARBA00022927"/>
    </source>
</evidence>
<evidence type="ECO:0000259" key="5">
    <source>
        <dbReference type="Pfam" id="PF23411"/>
    </source>
</evidence>
<dbReference type="GO" id="GO:0009267">
    <property type="term" value="P:cellular response to starvation"/>
    <property type="evidence" value="ECO:0007669"/>
    <property type="project" value="TreeGrafter"/>
</dbReference>
<dbReference type="GO" id="GO:0030897">
    <property type="term" value="C:HOPS complex"/>
    <property type="evidence" value="ECO:0007669"/>
    <property type="project" value="TreeGrafter"/>
</dbReference>
<dbReference type="InterPro" id="IPR000547">
    <property type="entry name" value="Clathrin_H-chain/VPS_repeat"/>
</dbReference>
<dbReference type="Pfam" id="PF23556">
    <property type="entry name" value="TPR_Vps41"/>
    <property type="match status" value="1"/>
</dbReference>
<accession>A0AAI9SU97</accession>
<keyword evidence="7" id="KW-1185">Reference proteome</keyword>
<dbReference type="SUPFAM" id="SSF50978">
    <property type="entry name" value="WD40 repeat-like"/>
    <property type="match status" value="1"/>
</dbReference>
<evidence type="ECO:0000256" key="1">
    <source>
        <dbReference type="ARBA" id="ARBA00022448"/>
    </source>
</evidence>
<feature type="repeat" description="CHCR" evidence="3">
    <location>
        <begin position="836"/>
        <end position="979"/>
    </location>
</feature>
<dbReference type="InterPro" id="IPR045111">
    <property type="entry name" value="Vps41/Vps8"/>
</dbReference>
<keyword evidence="2" id="KW-0653">Protein transport</keyword>
<dbReference type="GO" id="GO:0016236">
    <property type="term" value="P:macroautophagy"/>
    <property type="evidence" value="ECO:0007669"/>
    <property type="project" value="TreeGrafter"/>
</dbReference>
<dbReference type="GeneID" id="73381868"/>
<feature type="compositionally biased region" description="Low complexity" evidence="4">
    <location>
        <begin position="45"/>
        <end position="60"/>
    </location>
</feature>